<evidence type="ECO:0000256" key="7">
    <source>
        <dbReference type="ARBA" id="ARBA00023239"/>
    </source>
</evidence>
<dbReference type="SUPFAM" id="SSF51366">
    <property type="entry name" value="Ribulose-phoshate binding barrel"/>
    <property type="match status" value="1"/>
</dbReference>
<keyword evidence="12" id="KW-1185">Reference proteome</keyword>
<keyword evidence="6 9" id="KW-0057">Aromatic amino acid biosynthesis</keyword>
<comment type="function">
    <text evidence="1 9">The alpha subunit is responsible for the aldol cleavage of indoleglycerol phosphate to indole and glyceraldehyde 3-phosphate.</text>
</comment>
<dbReference type="NCBIfam" id="TIGR00262">
    <property type="entry name" value="trpA"/>
    <property type="match status" value="1"/>
</dbReference>
<comment type="catalytic activity">
    <reaction evidence="8 9">
        <text>(1S,2R)-1-C-(indol-3-yl)glycerol 3-phosphate + L-serine = D-glyceraldehyde 3-phosphate + L-tryptophan + H2O</text>
        <dbReference type="Rhea" id="RHEA:10532"/>
        <dbReference type="ChEBI" id="CHEBI:15377"/>
        <dbReference type="ChEBI" id="CHEBI:33384"/>
        <dbReference type="ChEBI" id="CHEBI:57912"/>
        <dbReference type="ChEBI" id="CHEBI:58866"/>
        <dbReference type="ChEBI" id="CHEBI:59776"/>
        <dbReference type="EC" id="4.2.1.20"/>
    </reaction>
</comment>
<sequence>MSRFDQRFAALRASGRKALIPFITAGDPSLEATVPVMHALVEAGADVIELGVPFSDPMADGPAIQRSSERALARGAGLRYVLQVVAEFRQRDAATPVVLMGYLNPVEIHGSERFAAAAAAAGVDGVLLVDLPPEESAETREIFNRHGLALIALAAPTTSNERLAMLCDTAQGYLYYVSFAGVTGASDRLDPAAASERLRAIRAQAQAPVAAGFGIKDAASARAMSVDADGVVVGSALVTTLADASVPADAAARASGFLAPLRQALDAA</sequence>
<dbReference type="CDD" id="cd04724">
    <property type="entry name" value="Tryptophan_synthase_alpha"/>
    <property type="match status" value="1"/>
</dbReference>
<dbReference type="PANTHER" id="PTHR43406:SF1">
    <property type="entry name" value="TRYPTOPHAN SYNTHASE ALPHA CHAIN, CHLOROPLASTIC"/>
    <property type="match status" value="1"/>
</dbReference>
<dbReference type="AlphaFoldDB" id="A0A1T5J088"/>
<keyword evidence="7 9" id="KW-0456">Lyase</keyword>
<evidence type="ECO:0000313" key="11">
    <source>
        <dbReference type="EMBL" id="SKC44608.1"/>
    </source>
</evidence>
<dbReference type="HAMAP" id="MF_00131">
    <property type="entry name" value="Trp_synth_alpha"/>
    <property type="match status" value="1"/>
</dbReference>
<evidence type="ECO:0000256" key="2">
    <source>
        <dbReference type="ARBA" id="ARBA00004733"/>
    </source>
</evidence>
<evidence type="ECO:0000256" key="10">
    <source>
        <dbReference type="RuleBase" id="RU003662"/>
    </source>
</evidence>
<dbReference type="Gene3D" id="3.20.20.70">
    <property type="entry name" value="Aldolase class I"/>
    <property type="match status" value="1"/>
</dbReference>
<feature type="active site" description="Proton acceptor" evidence="9">
    <location>
        <position position="49"/>
    </location>
</feature>
<evidence type="ECO:0000256" key="1">
    <source>
        <dbReference type="ARBA" id="ARBA00003365"/>
    </source>
</evidence>
<evidence type="ECO:0000256" key="3">
    <source>
        <dbReference type="ARBA" id="ARBA00011270"/>
    </source>
</evidence>
<dbReference type="PROSITE" id="PS00167">
    <property type="entry name" value="TRP_SYNTHASE_ALPHA"/>
    <property type="match status" value="1"/>
</dbReference>
<evidence type="ECO:0000256" key="4">
    <source>
        <dbReference type="ARBA" id="ARBA00022605"/>
    </source>
</evidence>
<comment type="subunit">
    <text evidence="3 9">Tetramer of two alpha and two beta chains.</text>
</comment>
<dbReference type="PANTHER" id="PTHR43406">
    <property type="entry name" value="TRYPTOPHAN SYNTHASE, ALPHA CHAIN"/>
    <property type="match status" value="1"/>
</dbReference>
<dbReference type="InterPro" id="IPR013785">
    <property type="entry name" value="Aldolase_TIM"/>
</dbReference>
<feature type="active site" description="Proton acceptor" evidence="9">
    <location>
        <position position="60"/>
    </location>
</feature>
<dbReference type="InterPro" id="IPR002028">
    <property type="entry name" value="Trp_synthase_suA"/>
</dbReference>
<dbReference type="RefSeq" id="WP_079722784.1">
    <property type="nucleotide sequence ID" value="NZ_BMCL01000003.1"/>
</dbReference>
<dbReference type="InterPro" id="IPR018204">
    <property type="entry name" value="Trp_synthase_alpha_AS"/>
</dbReference>
<accession>A0A1T5J088</accession>
<dbReference type="FunFam" id="3.20.20.70:FF:000037">
    <property type="entry name" value="Tryptophan synthase alpha chain"/>
    <property type="match status" value="1"/>
</dbReference>
<dbReference type="EC" id="4.2.1.20" evidence="9"/>
<evidence type="ECO:0000256" key="6">
    <source>
        <dbReference type="ARBA" id="ARBA00023141"/>
    </source>
</evidence>
<evidence type="ECO:0000313" key="12">
    <source>
        <dbReference type="Proteomes" id="UP000190341"/>
    </source>
</evidence>
<evidence type="ECO:0000256" key="5">
    <source>
        <dbReference type="ARBA" id="ARBA00022822"/>
    </source>
</evidence>
<proteinExistence type="inferred from homology"/>
<evidence type="ECO:0000256" key="8">
    <source>
        <dbReference type="ARBA" id="ARBA00049047"/>
    </source>
</evidence>
<dbReference type="EMBL" id="FUZV01000001">
    <property type="protein sequence ID" value="SKC44608.1"/>
    <property type="molecule type" value="Genomic_DNA"/>
</dbReference>
<comment type="similarity">
    <text evidence="9 10">Belongs to the TrpA family.</text>
</comment>
<dbReference type="OrthoDB" id="9804578at2"/>
<reference evidence="11 12" key="1">
    <citation type="submission" date="2017-02" db="EMBL/GenBank/DDBJ databases">
        <authorList>
            <person name="Peterson S.W."/>
        </authorList>
    </citation>
    <scope>NUCLEOTIDE SEQUENCE [LARGE SCALE GENOMIC DNA]</scope>
    <source>
        <strain evidence="11 12">P15</strain>
    </source>
</reference>
<dbReference type="InterPro" id="IPR011060">
    <property type="entry name" value="RibuloseP-bd_barrel"/>
</dbReference>
<dbReference type="STRING" id="428993.SAMN06296058_0374"/>
<comment type="pathway">
    <text evidence="2 9">Amino-acid biosynthesis; L-tryptophan biosynthesis; L-tryptophan from chorismate: step 5/5.</text>
</comment>
<keyword evidence="4 9" id="KW-0028">Amino-acid biosynthesis</keyword>
<dbReference type="GO" id="GO:0005829">
    <property type="term" value="C:cytosol"/>
    <property type="evidence" value="ECO:0007669"/>
    <property type="project" value="TreeGrafter"/>
</dbReference>
<evidence type="ECO:0000256" key="9">
    <source>
        <dbReference type="HAMAP-Rule" id="MF_00131"/>
    </source>
</evidence>
<keyword evidence="5 9" id="KW-0822">Tryptophan biosynthesis</keyword>
<dbReference type="UniPathway" id="UPA00035">
    <property type="reaction ID" value="UER00044"/>
</dbReference>
<dbReference type="GO" id="GO:0004834">
    <property type="term" value="F:tryptophan synthase activity"/>
    <property type="evidence" value="ECO:0007669"/>
    <property type="project" value="UniProtKB-UniRule"/>
</dbReference>
<gene>
    <name evidence="9" type="primary">trpA</name>
    <name evidence="11" type="ORF">SAMN06296058_0374</name>
</gene>
<dbReference type="Pfam" id="PF00290">
    <property type="entry name" value="Trp_syntA"/>
    <property type="match status" value="1"/>
</dbReference>
<name>A0A1T5J088_9GAMM</name>
<organism evidence="11 12">
    <name type="scientific">Pseudoxanthomonas indica</name>
    <dbReference type="NCBI Taxonomy" id="428993"/>
    <lineage>
        <taxon>Bacteria</taxon>
        <taxon>Pseudomonadati</taxon>
        <taxon>Pseudomonadota</taxon>
        <taxon>Gammaproteobacteria</taxon>
        <taxon>Lysobacterales</taxon>
        <taxon>Lysobacteraceae</taxon>
        <taxon>Pseudoxanthomonas</taxon>
    </lineage>
</organism>
<dbReference type="Proteomes" id="UP000190341">
    <property type="component" value="Unassembled WGS sequence"/>
</dbReference>
<protein>
    <recommendedName>
        <fullName evidence="9">Tryptophan synthase alpha chain</fullName>
        <ecNumber evidence="9">4.2.1.20</ecNumber>
    </recommendedName>
</protein>